<feature type="region of interest" description="Disordered" evidence="1">
    <location>
        <begin position="94"/>
        <end position="121"/>
    </location>
</feature>
<gene>
    <name evidence="2" type="ORF">RRG08_021112</name>
</gene>
<reference evidence="2" key="1">
    <citation type="journal article" date="2023" name="G3 (Bethesda)">
        <title>A reference genome for the long-term kleptoplast-retaining sea slug Elysia crispata morphotype clarki.</title>
        <authorList>
            <person name="Eastman K.E."/>
            <person name="Pendleton A.L."/>
            <person name="Shaikh M.A."/>
            <person name="Suttiyut T."/>
            <person name="Ogas R."/>
            <person name="Tomko P."/>
            <person name="Gavelis G."/>
            <person name="Widhalm J.R."/>
            <person name="Wisecaver J.H."/>
        </authorList>
    </citation>
    <scope>NUCLEOTIDE SEQUENCE</scope>
    <source>
        <strain evidence="2">ECLA1</strain>
    </source>
</reference>
<dbReference type="AlphaFoldDB" id="A0AAE1DAA1"/>
<dbReference type="Proteomes" id="UP001283361">
    <property type="component" value="Unassembled WGS sequence"/>
</dbReference>
<sequence>MDVTPLCHVVLGNVLLTSSVLNLYSLQQAQPTPLFTRVSSHRQVFLRHPLLLTDTTHMHHALADTHFRLVSHPVISCIHTLLVSVSYSPVFPHTETHRGQTETATRRLAHPPKLTPDRPDLMTPLPLNCHLYCGQRRGGAFLGQKIGKIFPARNHTLHALLVGPEEDKAEKVCGKWAWQIKILEIKQA</sequence>
<organism evidence="2 3">
    <name type="scientific">Elysia crispata</name>
    <name type="common">lettuce slug</name>
    <dbReference type="NCBI Taxonomy" id="231223"/>
    <lineage>
        <taxon>Eukaryota</taxon>
        <taxon>Metazoa</taxon>
        <taxon>Spiralia</taxon>
        <taxon>Lophotrochozoa</taxon>
        <taxon>Mollusca</taxon>
        <taxon>Gastropoda</taxon>
        <taxon>Heterobranchia</taxon>
        <taxon>Euthyneura</taxon>
        <taxon>Panpulmonata</taxon>
        <taxon>Sacoglossa</taxon>
        <taxon>Placobranchoidea</taxon>
        <taxon>Plakobranchidae</taxon>
        <taxon>Elysia</taxon>
    </lineage>
</organism>
<evidence type="ECO:0000256" key="1">
    <source>
        <dbReference type="SAM" id="MobiDB-lite"/>
    </source>
</evidence>
<dbReference type="EMBL" id="JAWDGP010004573">
    <property type="protein sequence ID" value="KAK3763289.1"/>
    <property type="molecule type" value="Genomic_DNA"/>
</dbReference>
<evidence type="ECO:0000313" key="3">
    <source>
        <dbReference type="Proteomes" id="UP001283361"/>
    </source>
</evidence>
<accession>A0AAE1DAA1</accession>
<evidence type="ECO:0000313" key="2">
    <source>
        <dbReference type="EMBL" id="KAK3763289.1"/>
    </source>
</evidence>
<comment type="caution">
    <text evidence="2">The sequence shown here is derived from an EMBL/GenBank/DDBJ whole genome shotgun (WGS) entry which is preliminary data.</text>
</comment>
<keyword evidence="3" id="KW-1185">Reference proteome</keyword>
<protein>
    <submittedName>
        <fullName evidence="2">Uncharacterized protein</fullName>
    </submittedName>
</protein>
<proteinExistence type="predicted"/>
<name>A0AAE1DAA1_9GAST</name>